<dbReference type="Gene3D" id="3.40.50.300">
    <property type="entry name" value="P-loop containing nucleotide triphosphate hydrolases"/>
    <property type="match status" value="1"/>
</dbReference>
<proteinExistence type="inferred from homology"/>
<evidence type="ECO:0000256" key="6">
    <source>
        <dbReference type="ARBA" id="ARBA00022824"/>
    </source>
</evidence>
<keyword evidence="9 11" id="KW-0472">Membrane</keyword>
<dbReference type="CDD" id="cd04105">
    <property type="entry name" value="SR_beta"/>
    <property type="match status" value="1"/>
</dbReference>
<keyword evidence="7 11" id="KW-1133">Transmembrane helix</keyword>
<dbReference type="PROSITE" id="PS51417">
    <property type="entry name" value="ARF"/>
    <property type="match status" value="1"/>
</dbReference>
<dbReference type="InterPro" id="IPR042292">
    <property type="entry name" value="ARL15"/>
</dbReference>
<evidence type="ECO:0000256" key="11">
    <source>
        <dbReference type="SAM" id="Phobius"/>
    </source>
</evidence>
<keyword evidence="8" id="KW-0342">GTP-binding</keyword>
<protein>
    <recommendedName>
        <fullName evidence="3">Signal recognition particle receptor subunit beta</fullName>
    </recommendedName>
</protein>
<evidence type="ECO:0000256" key="8">
    <source>
        <dbReference type="ARBA" id="ARBA00023134"/>
    </source>
</evidence>
<dbReference type="OMA" id="MNGVKVT"/>
<evidence type="ECO:0000256" key="2">
    <source>
        <dbReference type="ARBA" id="ARBA00005619"/>
    </source>
</evidence>
<sequence length="264" mass="29271">MINMERRRVDTFEGAFQALKNELAKQDPMLVGVVVAVVVVFLSIVLFLLARRKNNKRSVLLVGVCDAGKTLLFSRLVHNKYINSYTSIKENSGVYQLTGRKTGTLDVVDLPGNERQRMTFWDRFKNQARGLVFVVDSAAFQNELREVAEFLYTLLSDCASSHAKLAVLIACNKQDVAMAKSSKIIQEKLEKEINTLRVTRSASLGSTDGSVGSEAFLGSQSKDFRFSQLSPMSVEFAECSAKGGNEEDAQADLNVVEEWIQSIA</sequence>
<keyword evidence="4 11" id="KW-0812">Transmembrane</keyword>
<evidence type="ECO:0000256" key="10">
    <source>
        <dbReference type="ARBA" id="ARBA00023170"/>
    </source>
</evidence>
<evidence type="ECO:0000256" key="7">
    <source>
        <dbReference type="ARBA" id="ARBA00022989"/>
    </source>
</evidence>
<dbReference type="EnsemblMetazoa" id="XM_038218341.1">
    <property type="protein sequence ID" value="XP_038074269.1"/>
    <property type="gene ID" value="LOC119742421"/>
</dbReference>
<keyword evidence="5" id="KW-0547">Nucleotide-binding</keyword>
<evidence type="ECO:0000313" key="12">
    <source>
        <dbReference type="EnsemblMetazoa" id="XP_038074269.1"/>
    </source>
</evidence>
<dbReference type="SUPFAM" id="SSF52540">
    <property type="entry name" value="P-loop containing nucleoside triphosphate hydrolases"/>
    <property type="match status" value="1"/>
</dbReference>
<evidence type="ECO:0000313" key="13">
    <source>
        <dbReference type="Proteomes" id="UP000887568"/>
    </source>
</evidence>
<dbReference type="GO" id="GO:0005525">
    <property type="term" value="F:GTP binding"/>
    <property type="evidence" value="ECO:0007669"/>
    <property type="project" value="UniProtKB-KW"/>
</dbReference>
<dbReference type="CTD" id="58477"/>
<comment type="subcellular location">
    <subcellularLocation>
        <location evidence="1">Endoplasmic reticulum membrane</location>
        <topology evidence="1">Single-pass membrane protein</topology>
    </subcellularLocation>
</comment>
<keyword evidence="6" id="KW-0256">Endoplasmic reticulum</keyword>
<dbReference type="Proteomes" id="UP000887568">
    <property type="component" value="Unplaced"/>
</dbReference>
<dbReference type="PANTHER" id="PTHR46693">
    <property type="entry name" value="ADP-RIBOSYLATION FACTOR-LIKE PROTEIN 15"/>
    <property type="match status" value="1"/>
</dbReference>
<dbReference type="SMART" id="SM00177">
    <property type="entry name" value="ARF"/>
    <property type="match status" value="1"/>
</dbReference>
<comment type="similarity">
    <text evidence="2">Belongs to the SRP receptor beta subunit family.</text>
</comment>
<dbReference type="GO" id="GO:0005789">
    <property type="term" value="C:endoplasmic reticulum membrane"/>
    <property type="evidence" value="ECO:0007669"/>
    <property type="project" value="UniProtKB-SubCell"/>
</dbReference>
<dbReference type="PANTHER" id="PTHR46693:SF1">
    <property type="entry name" value="ADP-RIBOSYLATION FACTOR-LIKE PROTEIN 15"/>
    <property type="match status" value="1"/>
</dbReference>
<dbReference type="GeneID" id="119742421"/>
<evidence type="ECO:0000256" key="5">
    <source>
        <dbReference type="ARBA" id="ARBA00022741"/>
    </source>
</evidence>
<name>A0A914BDX8_PATMI</name>
<dbReference type="OrthoDB" id="41266at2759"/>
<evidence type="ECO:0000256" key="9">
    <source>
        <dbReference type="ARBA" id="ARBA00023136"/>
    </source>
</evidence>
<dbReference type="InterPro" id="IPR027417">
    <property type="entry name" value="P-loop_NTPase"/>
</dbReference>
<evidence type="ECO:0000256" key="1">
    <source>
        <dbReference type="ARBA" id="ARBA00004389"/>
    </source>
</evidence>
<keyword evidence="13" id="KW-1185">Reference proteome</keyword>
<dbReference type="Pfam" id="PF09439">
    <property type="entry name" value="SRPRB"/>
    <property type="match status" value="1"/>
</dbReference>
<accession>A0A914BDX8</accession>
<dbReference type="AlphaFoldDB" id="A0A914BDX8"/>
<keyword evidence="10" id="KW-0675">Receptor</keyword>
<dbReference type="InterPro" id="IPR019009">
    <property type="entry name" value="SRP_receptor_beta_su"/>
</dbReference>
<feature type="transmembrane region" description="Helical" evidence="11">
    <location>
        <begin position="29"/>
        <end position="50"/>
    </location>
</feature>
<evidence type="ECO:0000256" key="4">
    <source>
        <dbReference type="ARBA" id="ARBA00022692"/>
    </source>
</evidence>
<organism evidence="12 13">
    <name type="scientific">Patiria miniata</name>
    <name type="common">Bat star</name>
    <name type="synonym">Asterina miniata</name>
    <dbReference type="NCBI Taxonomy" id="46514"/>
    <lineage>
        <taxon>Eukaryota</taxon>
        <taxon>Metazoa</taxon>
        <taxon>Echinodermata</taxon>
        <taxon>Eleutherozoa</taxon>
        <taxon>Asterozoa</taxon>
        <taxon>Asteroidea</taxon>
        <taxon>Valvatacea</taxon>
        <taxon>Valvatida</taxon>
        <taxon>Asterinidae</taxon>
        <taxon>Patiria</taxon>
    </lineage>
</organism>
<evidence type="ECO:0000256" key="3">
    <source>
        <dbReference type="ARBA" id="ARBA00020256"/>
    </source>
</evidence>
<reference evidence="12" key="1">
    <citation type="submission" date="2022-11" db="UniProtKB">
        <authorList>
            <consortium name="EnsemblMetazoa"/>
        </authorList>
    </citation>
    <scope>IDENTIFICATION</scope>
</reference>
<dbReference type="RefSeq" id="XP_038074269.1">
    <property type="nucleotide sequence ID" value="XM_038218341.1"/>
</dbReference>